<dbReference type="RefSeq" id="WP_397676231.1">
    <property type="nucleotide sequence ID" value="NZ_JBIRGH010000030.1"/>
</dbReference>
<name>A0ABW7RM90_9ACTN</name>
<dbReference type="EMBL" id="JBIRGH010000030">
    <property type="protein sequence ID" value="MFH8589207.1"/>
    <property type="molecule type" value="Genomic_DNA"/>
</dbReference>
<organism evidence="1 2">
    <name type="scientific">Streptomyces celluloflavus</name>
    <dbReference type="NCBI Taxonomy" id="58344"/>
    <lineage>
        <taxon>Bacteria</taxon>
        <taxon>Bacillati</taxon>
        <taxon>Actinomycetota</taxon>
        <taxon>Actinomycetes</taxon>
        <taxon>Kitasatosporales</taxon>
        <taxon>Streptomycetaceae</taxon>
        <taxon>Streptomyces</taxon>
    </lineage>
</organism>
<evidence type="ECO:0000313" key="1">
    <source>
        <dbReference type="EMBL" id="MFH8589207.1"/>
    </source>
</evidence>
<proteinExistence type="predicted"/>
<protein>
    <submittedName>
        <fullName evidence="1">Uncharacterized protein</fullName>
    </submittedName>
</protein>
<sequence>MHAPLAAALMVDPALATHEECQVPVEPAGHCRGAALVEIL</sequence>
<accession>A0ABW7RM90</accession>
<reference evidence="1 2" key="1">
    <citation type="submission" date="2024-10" db="EMBL/GenBank/DDBJ databases">
        <title>The Natural Products Discovery Center: Release of the First 8490 Sequenced Strains for Exploring Actinobacteria Biosynthetic Diversity.</title>
        <authorList>
            <person name="Kalkreuter E."/>
            <person name="Kautsar S.A."/>
            <person name="Yang D."/>
            <person name="Bader C.D."/>
            <person name="Teijaro C.N."/>
            <person name="Fluegel L."/>
            <person name="Davis C.M."/>
            <person name="Simpson J.R."/>
            <person name="Lauterbach L."/>
            <person name="Steele A.D."/>
            <person name="Gui C."/>
            <person name="Meng S."/>
            <person name="Li G."/>
            <person name="Viehrig K."/>
            <person name="Ye F."/>
            <person name="Su P."/>
            <person name="Kiefer A.F."/>
            <person name="Nichols A."/>
            <person name="Cepeda A.J."/>
            <person name="Yan W."/>
            <person name="Fan B."/>
            <person name="Jiang Y."/>
            <person name="Adhikari A."/>
            <person name="Zheng C.-J."/>
            <person name="Schuster L."/>
            <person name="Cowan T.M."/>
            <person name="Smanski M.J."/>
            <person name="Chevrette M.G."/>
            <person name="De Carvalho L.P.S."/>
            <person name="Shen B."/>
        </authorList>
    </citation>
    <scope>NUCLEOTIDE SEQUENCE [LARGE SCALE GENOMIC DNA]</scope>
    <source>
        <strain evidence="1 2">NPDC018013</strain>
    </source>
</reference>
<gene>
    <name evidence="1" type="ORF">ACH4GP_33330</name>
</gene>
<dbReference type="Proteomes" id="UP001610990">
    <property type="component" value="Unassembled WGS sequence"/>
</dbReference>
<keyword evidence="2" id="KW-1185">Reference proteome</keyword>
<comment type="caution">
    <text evidence="1">The sequence shown here is derived from an EMBL/GenBank/DDBJ whole genome shotgun (WGS) entry which is preliminary data.</text>
</comment>
<evidence type="ECO:0000313" key="2">
    <source>
        <dbReference type="Proteomes" id="UP001610990"/>
    </source>
</evidence>